<dbReference type="GO" id="GO:0005524">
    <property type="term" value="F:ATP binding"/>
    <property type="evidence" value="ECO:0007669"/>
    <property type="project" value="UniProtKB-KW"/>
</dbReference>
<dbReference type="Pfam" id="PF00005">
    <property type="entry name" value="ABC_tran"/>
    <property type="match status" value="1"/>
</dbReference>
<dbReference type="PANTHER" id="PTHR43776">
    <property type="entry name" value="TRANSPORT ATP-BINDING PROTEIN"/>
    <property type="match status" value="1"/>
</dbReference>
<evidence type="ECO:0000259" key="5">
    <source>
        <dbReference type="PROSITE" id="PS50893"/>
    </source>
</evidence>
<keyword evidence="3" id="KW-0547">Nucleotide-binding</keyword>
<protein>
    <submittedName>
        <fullName evidence="6">ABC-type dipeptide/oligopeptide/nickel transport system ATPase subunit</fullName>
    </submittedName>
</protein>
<evidence type="ECO:0000256" key="1">
    <source>
        <dbReference type="ARBA" id="ARBA00005417"/>
    </source>
</evidence>
<dbReference type="GO" id="GO:0016887">
    <property type="term" value="F:ATP hydrolysis activity"/>
    <property type="evidence" value="ECO:0007669"/>
    <property type="project" value="InterPro"/>
</dbReference>
<comment type="caution">
    <text evidence="6">The sequence shown here is derived from an EMBL/GenBank/DDBJ whole genome shotgun (WGS) entry which is preliminary data.</text>
</comment>
<keyword evidence="7" id="KW-1185">Reference proteome</keyword>
<evidence type="ECO:0000313" key="6">
    <source>
        <dbReference type="EMBL" id="MBE1553264.1"/>
    </source>
</evidence>
<dbReference type="SMART" id="SM00382">
    <property type="entry name" value="AAA"/>
    <property type="match status" value="1"/>
</dbReference>
<dbReference type="InterPro" id="IPR027417">
    <property type="entry name" value="P-loop_NTPase"/>
</dbReference>
<keyword evidence="4" id="KW-0067">ATP-binding</keyword>
<dbReference type="SUPFAM" id="SSF52540">
    <property type="entry name" value="P-loop containing nucleoside triphosphate hydrolases"/>
    <property type="match status" value="1"/>
</dbReference>
<proteinExistence type="inferred from homology"/>
<dbReference type="PANTHER" id="PTHR43776:SF7">
    <property type="entry name" value="D,D-DIPEPTIDE TRANSPORT ATP-BINDING PROTEIN DDPF-RELATED"/>
    <property type="match status" value="1"/>
</dbReference>
<organism evidence="6 7">
    <name type="scientific">Sporosarcina limicola</name>
    <dbReference type="NCBI Taxonomy" id="34101"/>
    <lineage>
        <taxon>Bacteria</taxon>
        <taxon>Bacillati</taxon>
        <taxon>Bacillota</taxon>
        <taxon>Bacilli</taxon>
        <taxon>Bacillales</taxon>
        <taxon>Caryophanaceae</taxon>
        <taxon>Sporosarcina</taxon>
    </lineage>
</organism>
<name>A0A927MEI0_9BACL</name>
<dbReference type="AlphaFoldDB" id="A0A927MEI0"/>
<evidence type="ECO:0000256" key="2">
    <source>
        <dbReference type="ARBA" id="ARBA00022448"/>
    </source>
</evidence>
<dbReference type="InterPro" id="IPR050319">
    <property type="entry name" value="ABC_transp_ATP-bind"/>
</dbReference>
<dbReference type="PROSITE" id="PS50893">
    <property type="entry name" value="ABC_TRANSPORTER_2"/>
    <property type="match status" value="1"/>
</dbReference>
<dbReference type="GO" id="GO:0055085">
    <property type="term" value="P:transmembrane transport"/>
    <property type="evidence" value="ECO:0007669"/>
    <property type="project" value="UniProtKB-ARBA"/>
</dbReference>
<sequence>MLLTVENVSKSYRKGNKVLRDIDLSVGEGEIVGLIGESGSGKSTLSRLIMQLEAPETGVISFNGTPVTKRLRKTFYEDCQLVFQNASAALNPSWTVREILMEPLRNSEGDRAAHIRDMLGSVKLTDAHLNRRPSELSGGERQRVNLLRSILVNPKLLVCDEIVSSLDRLIQREIIDLLIELNRETGMAMLFISHDLQVVEYICDRIYIMKDGKIVEESVKVDGEFEFSHTYSKKLFGSMFSRGLV</sequence>
<dbReference type="InterPro" id="IPR003439">
    <property type="entry name" value="ABC_transporter-like_ATP-bd"/>
</dbReference>
<dbReference type="PROSITE" id="PS00211">
    <property type="entry name" value="ABC_TRANSPORTER_1"/>
    <property type="match status" value="1"/>
</dbReference>
<keyword evidence="2" id="KW-0813">Transport</keyword>
<dbReference type="EMBL" id="JADBEL010000001">
    <property type="protein sequence ID" value="MBE1553264.1"/>
    <property type="molecule type" value="Genomic_DNA"/>
</dbReference>
<dbReference type="RefSeq" id="WP_192597074.1">
    <property type="nucleotide sequence ID" value="NZ_JADBEL010000001.1"/>
</dbReference>
<accession>A0A927MEI0</accession>
<gene>
    <name evidence="6" type="ORF">H4683_000333</name>
</gene>
<evidence type="ECO:0000313" key="7">
    <source>
        <dbReference type="Proteomes" id="UP000658225"/>
    </source>
</evidence>
<reference evidence="6" key="1">
    <citation type="submission" date="2020-10" db="EMBL/GenBank/DDBJ databases">
        <title>Genomic Encyclopedia of Type Strains, Phase IV (KMG-IV): sequencing the most valuable type-strain genomes for metagenomic binning, comparative biology and taxonomic classification.</title>
        <authorList>
            <person name="Goeker M."/>
        </authorList>
    </citation>
    <scope>NUCLEOTIDE SEQUENCE</scope>
    <source>
        <strain evidence="6">DSM 13886</strain>
    </source>
</reference>
<dbReference type="InterPro" id="IPR003593">
    <property type="entry name" value="AAA+_ATPase"/>
</dbReference>
<feature type="domain" description="ABC transporter" evidence="5">
    <location>
        <begin position="3"/>
        <end position="236"/>
    </location>
</feature>
<dbReference type="Proteomes" id="UP000658225">
    <property type="component" value="Unassembled WGS sequence"/>
</dbReference>
<dbReference type="InterPro" id="IPR017871">
    <property type="entry name" value="ABC_transporter-like_CS"/>
</dbReference>
<comment type="similarity">
    <text evidence="1">Belongs to the ABC transporter superfamily.</text>
</comment>
<evidence type="ECO:0000256" key="4">
    <source>
        <dbReference type="ARBA" id="ARBA00022840"/>
    </source>
</evidence>
<dbReference type="CDD" id="cd03257">
    <property type="entry name" value="ABC_NikE_OppD_transporters"/>
    <property type="match status" value="1"/>
</dbReference>
<dbReference type="Gene3D" id="3.40.50.300">
    <property type="entry name" value="P-loop containing nucleotide triphosphate hydrolases"/>
    <property type="match status" value="1"/>
</dbReference>
<evidence type="ECO:0000256" key="3">
    <source>
        <dbReference type="ARBA" id="ARBA00022741"/>
    </source>
</evidence>